<sequence length="72" mass="8182">MTEAETPLVASPCIRICCLDEHDVCLGCFRTLDEIRGWQASDNALRTQVLTQCARRRKAHDEQFPGTYSPRT</sequence>
<protein>
    <submittedName>
        <fullName evidence="1">DUF1289 domain-containing protein</fullName>
    </submittedName>
</protein>
<dbReference type="PANTHER" id="PTHR35175">
    <property type="entry name" value="DUF1289 DOMAIN-CONTAINING PROTEIN"/>
    <property type="match status" value="1"/>
</dbReference>
<comment type="caution">
    <text evidence="1">The sequence shown here is derived from an EMBL/GenBank/DDBJ whole genome shotgun (WGS) entry which is preliminary data.</text>
</comment>
<name>A0ABU6K157_9RHOO</name>
<dbReference type="InterPro" id="IPR010710">
    <property type="entry name" value="DUF1289"/>
</dbReference>
<accession>A0ABU6K157</accession>
<organism evidence="1 2">
    <name type="scientific">Uliginosibacterium silvisoli</name>
    <dbReference type="NCBI Taxonomy" id="3114758"/>
    <lineage>
        <taxon>Bacteria</taxon>
        <taxon>Pseudomonadati</taxon>
        <taxon>Pseudomonadota</taxon>
        <taxon>Betaproteobacteria</taxon>
        <taxon>Rhodocyclales</taxon>
        <taxon>Zoogloeaceae</taxon>
        <taxon>Uliginosibacterium</taxon>
    </lineage>
</organism>
<evidence type="ECO:0000313" key="1">
    <source>
        <dbReference type="EMBL" id="MEC5385384.1"/>
    </source>
</evidence>
<gene>
    <name evidence="1" type="ORF">VVD49_06590</name>
</gene>
<reference evidence="1 2" key="1">
    <citation type="submission" date="2024-01" db="EMBL/GenBank/DDBJ databases">
        <title>Uliginosibacterium soil sp. nov.</title>
        <authorList>
            <person name="Lv Y."/>
        </authorList>
    </citation>
    <scope>NUCLEOTIDE SEQUENCE [LARGE SCALE GENOMIC DNA]</scope>
    <source>
        <strain evidence="1 2">H3</strain>
    </source>
</reference>
<dbReference type="PANTHER" id="PTHR35175:SF2">
    <property type="entry name" value="DUF1289 DOMAIN-CONTAINING PROTEIN"/>
    <property type="match status" value="1"/>
</dbReference>
<keyword evidence="2" id="KW-1185">Reference proteome</keyword>
<dbReference type="RefSeq" id="WP_327598341.1">
    <property type="nucleotide sequence ID" value="NZ_JAYXHS010000001.1"/>
</dbReference>
<evidence type="ECO:0000313" key="2">
    <source>
        <dbReference type="Proteomes" id="UP001331561"/>
    </source>
</evidence>
<dbReference type="Proteomes" id="UP001331561">
    <property type="component" value="Unassembled WGS sequence"/>
</dbReference>
<proteinExistence type="predicted"/>
<dbReference type="EMBL" id="JAYXHS010000001">
    <property type="protein sequence ID" value="MEC5385384.1"/>
    <property type="molecule type" value="Genomic_DNA"/>
</dbReference>
<dbReference type="Pfam" id="PF06945">
    <property type="entry name" value="DUF1289"/>
    <property type="match status" value="1"/>
</dbReference>